<dbReference type="OrthoDB" id="3016366at2759"/>
<proteinExistence type="predicted"/>
<dbReference type="AlphaFoldDB" id="A0A8S0VRM1"/>
<reference evidence="1 2" key="1">
    <citation type="submission" date="2020-01" db="EMBL/GenBank/DDBJ databases">
        <authorList>
            <person name="Gupta K D."/>
        </authorList>
    </citation>
    <scope>NUCLEOTIDE SEQUENCE [LARGE SCALE GENOMIC DNA]</scope>
</reference>
<name>A0A8S0VRM1_CYCAE</name>
<protein>
    <submittedName>
        <fullName evidence="1">Uncharacterized protein</fullName>
    </submittedName>
</protein>
<comment type="caution">
    <text evidence="1">The sequence shown here is derived from an EMBL/GenBank/DDBJ whole genome shotgun (WGS) entry which is preliminary data.</text>
</comment>
<dbReference type="EMBL" id="CACVBS010000042">
    <property type="protein sequence ID" value="CAA7263955.1"/>
    <property type="molecule type" value="Genomic_DNA"/>
</dbReference>
<organism evidence="1 2">
    <name type="scientific">Cyclocybe aegerita</name>
    <name type="common">Black poplar mushroom</name>
    <name type="synonym">Agrocybe aegerita</name>
    <dbReference type="NCBI Taxonomy" id="1973307"/>
    <lineage>
        <taxon>Eukaryota</taxon>
        <taxon>Fungi</taxon>
        <taxon>Dikarya</taxon>
        <taxon>Basidiomycota</taxon>
        <taxon>Agaricomycotina</taxon>
        <taxon>Agaricomycetes</taxon>
        <taxon>Agaricomycetidae</taxon>
        <taxon>Agaricales</taxon>
        <taxon>Agaricineae</taxon>
        <taxon>Bolbitiaceae</taxon>
        <taxon>Cyclocybe</taxon>
    </lineage>
</organism>
<evidence type="ECO:0000313" key="1">
    <source>
        <dbReference type="EMBL" id="CAA7263955.1"/>
    </source>
</evidence>
<accession>A0A8S0VRM1</accession>
<gene>
    <name evidence="1" type="ORF">AAE3_LOCUS6237</name>
</gene>
<sequence length="174" mass="20030">MAFFFFFTMATKQIIDTRLQVGSIYLLLFIRNSDISRGFHWALYHHRTLQSGYKFNVKQMGEGWICDSAANSNIMSSFLLDGALRIGFCDPADSDRLKWIDAVDLTRPPHPYDVFTCRTWTMHCIRGLIMQGFVKCNNPDALEQEVKEWASAYHESAYNGEMPRPVEDCQLCAP</sequence>
<dbReference type="Proteomes" id="UP000467700">
    <property type="component" value="Unassembled WGS sequence"/>
</dbReference>
<evidence type="ECO:0000313" key="2">
    <source>
        <dbReference type="Proteomes" id="UP000467700"/>
    </source>
</evidence>
<keyword evidence="2" id="KW-1185">Reference proteome</keyword>